<protein>
    <recommendedName>
        <fullName evidence="3 6">DNA replication complex GINS protein SLD5</fullName>
    </recommendedName>
</protein>
<evidence type="ECO:0000256" key="6">
    <source>
        <dbReference type="PIRNR" id="PIRNR007764"/>
    </source>
</evidence>
<name>A0A9D4V9M5_ADICA</name>
<evidence type="ECO:0000259" key="8">
    <source>
        <dbReference type="Pfam" id="PF16922"/>
    </source>
</evidence>
<comment type="subcellular location">
    <subcellularLocation>
        <location evidence="1 6">Nucleus</location>
    </subcellularLocation>
</comment>
<dbReference type="InterPro" id="IPR021151">
    <property type="entry name" value="GINS_A"/>
</dbReference>
<evidence type="ECO:0000313" key="9">
    <source>
        <dbReference type="EMBL" id="KAI5082054.1"/>
    </source>
</evidence>
<evidence type="ECO:0000256" key="2">
    <source>
        <dbReference type="ARBA" id="ARBA00008187"/>
    </source>
</evidence>
<keyword evidence="5 6" id="KW-0539">Nucleus</keyword>
<dbReference type="SUPFAM" id="SSF160059">
    <property type="entry name" value="PriA/YqbF domain"/>
    <property type="match status" value="1"/>
</dbReference>
<dbReference type="Gene3D" id="1.20.58.1030">
    <property type="match status" value="1"/>
</dbReference>
<organism evidence="9 10">
    <name type="scientific">Adiantum capillus-veneris</name>
    <name type="common">Maidenhair fern</name>
    <dbReference type="NCBI Taxonomy" id="13818"/>
    <lineage>
        <taxon>Eukaryota</taxon>
        <taxon>Viridiplantae</taxon>
        <taxon>Streptophyta</taxon>
        <taxon>Embryophyta</taxon>
        <taxon>Tracheophyta</taxon>
        <taxon>Polypodiopsida</taxon>
        <taxon>Polypodiidae</taxon>
        <taxon>Polypodiales</taxon>
        <taxon>Pteridineae</taxon>
        <taxon>Pteridaceae</taxon>
        <taxon>Vittarioideae</taxon>
        <taxon>Adiantum</taxon>
    </lineage>
</organism>
<sequence length="231" mass="27123">MGEDGRGAGSSFGTQDTDFEWSQGHRAAQASSDVEIFRRVWRNEKAAPEILPYDHLLLQRIREQILLMEDTLSTFTGAASDELTLSMYRMDIDRTMFLLRAYLRIRLLKIEQFAMHILRTEELWERLSQQEQDYAQRYIDILQKHMEQTVLSKLPFGYQSMLRQATSSEEDDMIPEPTLDTFVFCKSKEPIGSLQLDDRGEEVVDMLTDDLYILRYRPVKRLLETDRIELV</sequence>
<dbReference type="InterPro" id="IPR008591">
    <property type="entry name" value="GINS_Sld5"/>
</dbReference>
<evidence type="ECO:0000313" key="10">
    <source>
        <dbReference type="Proteomes" id="UP000886520"/>
    </source>
</evidence>
<dbReference type="GO" id="GO:0000727">
    <property type="term" value="P:double-strand break repair via break-induced replication"/>
    <property type="evidence" value="ECO:0007669"/>
    <property type="project" value="TreeGrafter"/>
</dbReference>
<dbReference type="Proteomes" id="UP000886520">
    <property type="component" value="Chromosome 2"/>
</dbReference>
<dbReference type="InterPro" id="IPR031633">
    <property type="entry name" value="SLD5_C"/>
</dbReference>
<feature type="domain" description="GINS subunit" evidence="7">
    <location>
        <begin position="83"/>
        <end position="148"/>
    </location>
</feature>
<comment type="caution">
    <text evidence="9">The sequence shown here is derived from an EMBL/GenBank/DDBJ whole genome shotgun (WGS) entry which is preliminary data.</text>
</comment>
<dbReference type="Pfam" id="PF05916">
    <property type="entry name" value="Sld5"/>
    <property type="match status" value="1"/>
</dbReference>
<dbReference type="InterPro" id="IPR038749">
    <property type="entry name" value="Sld5_GINS_A"/>
</dbReference>
<keyword evidence="10" id="KW-1185">Reference proteome</keyword>
<evidence type="ECO:0000259" key="7">
    <source>
        <dbReference type="Pfam" id="PF05916"/>
    </source>
</evidence>
<comment type="similarity">
    <text evidence="2 6">Belongs to the GINS4/SLD5 family.</text>
</comment>
<dbReference type="SUPFAM" id="SSF158573">
    <property type="entry name" value="GINS helical bundle-like"/>
    <property type="match status" value="1"/>
</dbReference>
<dbReference type="CDD" id="cd11711">
    <property type="entry name" value="GINS_A_Sld5"/>
    <property type="match status" value="1"/>
</dbReference>
<dbReference type="PANTHER" id="PTHR21206">
    <property type="entry name" value="SLD5 PROTEIN"/>
    <property type="match status" value="1"/>
</dbReference>
<dbReference type="OrthoDB" id="338231at2759"/>
<feature type="domain" description="DNA replication complex GINS protein SLD5 C-terminal" evidence="8">
    <location>
        <begin position="177"/>
        <end position="231"/>
    </location>
</feature>
<dbReference type="GO" id="GO:0006261">
    <property type="term" value="P:DNA-templated DNA replication"/>
    <property type="evidence" value="ECO:0007669"/>
    <property type="project" value="InterPro"/>
</dbReference>
<accession>A0A9D4V9M5</accession>
<evidence type="ECO:0000256" key="1">
    <source>
        <dbReference type="ARBA" id="ARBA00004123"/>
    </source>
</evidence>
<evidence type="ECO:0000256" key="3">
    <source>
        <dbReference type="ARBA" id="ARBA00014804"/>
    </source>
</evidence>
<keyword evidence="4 6" id="KW-0235">DNA replication</keyword>
<evidence type="ECO:0000256" key="4">
    <source>
        <dbReference type="ARBA" id="ARBA00022705"/>
    </source>
</evidence>
<dbReference type="CDD" id="cd21692">
    <property type="entry name" value="GINS_B_Sld5"/>
    <property type="match status" value="1"/>
</dbReference>
<dbReference type="EMBL" id="JABFUD020000003">
    <property type="protein sequence ID" value="KAI5082054.1"/>
    <property type="molecule type" value="Genomic_DNA"/>
</dbReference>
<dbReference type="PANTHER" id="PTHR21206:SF0">
    <property type="entry name" value="DNA REPLICATION COMPLEX GINS PROTEIN SLD5"/>
    <property type="match status" value="1"/>
</dbReference>
<dbReference type="PIRSF" id="PIRSF007764">
    <property type="entry name" value="Sld5"/>
    <property type="match status" value="1"/>
</dbReference>
<proteinExistence type="inferred from homology"/>
<gene>
    <name evidence="9" type="ORF">GOP47_0001797</name>
</gene>
<evidence type="ECO:0000256" key="5">
    <source>
        <dbReference type="ARBA" id="ARBA00023242"/>
    </source>
</evidence>
<dbReference type="GO" id="GO:0000811">
    <property type="term" value="C:GINS complex"/>
    <property type="evidence" value="ECO:0007669"/>
    <property type="project" value="UniProtKB-UniRule"/>
</dbReference>
<dbReference type="Pfam" id="PF16922">
    <property type="entry name" value="SLD5_C"/>
    <property type="match status" value="1"/>
</dbReference>
<reference evidence="9" key="1">
    <citation type="submission" date="2021-01" db="EMBL/GenBank/DDBJ databases">
        <title>Adiantum capillus-veneris genome.</title>
        <authorList>
            <person name="Fang Y."/>
            <person name="Liao Q."/>
        </authorList>
    </citation>
    <scope>NUCLEOTIDE SEQUENCE</scope>
    <source>
        <strain evidence="9">H3</strain>
        <tissue evidence="9">Leaf</tissue>
    </source>
</reference>
<dbReference type="InterPro" id="IPR036224">
    <property type="entry name" value="GINS_bundle-like_dom_sf"/>
</dbReference>
<dbReference type="AlphaFoldDB" id="A0A9D4V9M5"/>
<comment type="function">
    <text evidence="6">The GINS complex plays an essential role in the initiation of DNA replication.</text>
</comment>
<dbReference type="FunFam" id="1.20.58.1030:FF:000005">
    <property type="entry name" value="DNA replication complex GINS protein SLD5"/>
    <property type="match status" value="1"/>
</dbReference>